<protein>
    <submittedName>
        <fullName evidence="1">Zinc ribbon domain-containing protein</fullName>
    </submittedName>
</protein>
<reference evidence="1 2" key="1">
    <citation type="submission" date="2018-09" db="EMBL/GenBank/DDBJ databases">
        <title>Genome sequencing of Lachnoanaerobaculum umeaense DSM 23576.</title>
        <authorList>
            <person name="Kook J.-K."/>
            <person name="Park S.-N."/>
            <person name="Lim Y.K."/>
        </authorList>
    </citation>
    <scope>NUCLEOTIDE SEQUENCE [LARGE SCALE GENOMIC DNA]</scope>
    <source>
        <strain evidence="2">DSM 23576 \ CCUG 58757</strain>
    </source>
</reference>
<gene>
    <name evidence="1" type="ORF">D4A81_08520</name>
</gene>
<organism evidence="1 2">
    <name type="scientific">Lachnoanaerobaculum umeaense</name>
    <dbReference type="NCBI Taxonomy" id="617123"/>
    <lineage>
        <taxon>Bacteria</taxon>
        <taxon>Bacillati</taxon>
        <taxon>Bacillota</taxon>
        <taxon>Clostridia</taxon>
        <taxon>Lachnospirales</taxon>
        <taxon>Lachnospiraceae</taxon>
        <taxon>Lachnoanaerobaculum</taxon>
    </lineage>
</organism>
<dbReference type="EMBL" id="CP032364">
    <property type="protein sequence ID" value="AYA99979.1"/>
    <property type="molecule type" value="Genomic_DNA"/>
</dbReference>
<dbReference type="RefSeq" id="WP_111525484.1">
    <property type="nucleotide sequence ID" value="NZ_CP032364.1"/>
</dbReference>
<dbReference type="Proteomes" id="UP000265562">
    <property type="component" value="Chromosome"/>
</dbReference>
<sequence length="209" mass="23430">MAKFCAKCGAHMEDSDLVCGQCGTPSGDAGPSNNSKNKGSLFAILGGAIAAIIILVVIINIVVASAGYKSTLNKMVKAIKNNDSMQLEEISSSINYEIYGSFDYEEMLDNFLEYRLDDYEDRVDGEVRNISYEIRDKSEITGRKTEKYKDKLSDEYSIDTDSIKKMVKVKLKLTVKGSKKSISDTIEDLYLIQENGRWKIFFDYIGVFN</sequence>
<dbReference type="OrthoDB" id="192868at2"/>
<evidence type="ECO:0000313" key="1">
    <source>
        <dbReference type="EMBL" id="AYA99979.1"/>
    </source>
</evidence>
<keyword evidence="2" id="KW-1185">Reference proteome</keyword>
<dbReference type="AlphaFoldDB" id="A0A385Q2L5"/>
<dbReference type="KEGG" id="lua:D4A81_08520"/>
<evidence type="ECO:0000313" key="2">
    <source>
        <dbReference type="Proteomes" id="UP000265562"/>
    </source>
</evidence>
<accession>A0A385Q2L5</accession>
<proteinExistence type="predicted"/>
<name>A0A385Q2L5_9FIRM</name>